<protein>
    <submittedName>
        <fullName evidence="3">Exopolyphosphatase-related proteins</fullName>
    </submittedName>
</protein>
<evidence type="ECO:0000259" key="2">
    <source>
        <dbReference type="Pfam" id="PF02272"/>
    </source>
</evidence>
<dbReference type="PANTHER" id="PTHR47618">
    <property type="entry name" value="BIFUNCTIONAL OLIGORIBONUCLEASE AND PAP PHOSPHATASE NRNA"/>
    <property type="match status" value="1"/>
</dbReference>
<organism evidence="3">
    <name type="scientific">Candidatus Actinomarina minuta</name>
    <dbReference type="NCBI Taxonomy" id="1389454"/>
    <lineage>
        <taxon>Bacteria</taxon>
        <taxon>Bacillati</taxon>
        <taxon>Actinomycetota</taxon>
        <taxon>Actinomycetes</taxon>
        <taxon>Candidatus Actinomarinidae</taxon>
        <taxon>Candidatus Actinomarinales</taxon>
        <taxon>Candidatus Actinomarineae</taxon>
        <taxon>Candidatus Actinomarinaceae</taxon>
        <taxon>Candidatus Actinomarina</taxon>
    </lineage>
</organism>
<dbReference type="Gene3D" id="3.10.310.30">
    <property type="match status" value="1"/>
</dbReference>
<sequence>MNKLFDNINNSSNLITGHINPDGDALGSALAFKLILDSKGIDSDVCFDIKGNIPSNLNHLPINLISKNAKDKYENVFVFDCGNSQRLGVLEDIALNSKNIVVVDHHIDPSFGDIQVIDPTAASTTQVLYREIISSDIEIDKNIANCLMTGLITDTGRFQYSNTDYEVFQIASKLMVSGAELTSISDNIYGSIPMNAIKLQSEVLNRIELFDDEELVISYVLHEDYKKYNIESSEIDFLIDSIRLVKESKVALLLKEQEDKSFKGSLRSRTNLDVQQIASLFGGGGHKAASGFSTTLSMEEITTKVKNAIRSQT</sequence>
<feature type="domain" description="DHHA1" evidence="2">
    <location>
        <begin position="215"/>
        <end position="309"/>
    </location>
</feature>
<dbReference type="InterPro" id="IPR051319">
    <property type="entry name" value="Oligoribo/pAp-PDE_c-di-AMP_PDE"/>
</dbReference>
<dbReference type="EMBL" id="KC811123">
    <property type="protein sequence ID" value="AGQ19151.1"/>
    <property type="molecule type" value="Genomic_DNA"/>
</dbReference>
<accession>S5DJZ0</accession>
<name>S5DJZ0_9ACTN</name>
<dbReference type="Gene3D" id="3.90.1640.10">
    <property type="entry name" value="inorganic pyrophosphatase (n-terminal core)"/>
    <property type="match status" value="1"/>
</dbReference>
<dbReference type="GO" id="GO:0003676">
    <property type="term" value="F:nucleic acid binding"/>
    <property type="evidence" value="ECO:0007669"/>
    <property type="project" value="InterPro"/>
</dbReference>
<dbReference type="Pfam" id="PF01368">
    <property type="entry name" value="DHH"/>
    <property type="match status" value="1"/>
</dbReference>
<dbReference type="InterPro" id="IPR003156">
    <property type="entry name" value="DHHA1_dom"/>
</dbReference>
<evidence type="ECO:0000259" key="1">
    <source>
        <dbReference type="Pfam" id="PF01368"/>
    </source>
</evidence>
<dbReference type="InterPro" id="IPR001667">
    <property type="entry name" value="DDH_dom"/>
</dbReference>
<reference evidence="3" key="1">
    <citation type="journal article" date="2013" name="Sci. Rep.">
        <title>Metagenomics uncovers a new group of low GC and ultra-small marine Actinobacteria.</title>
        <authorList>
            <person name="Ghai R."/>
            <person name="Mizuno C.M."/>
            <person name="Picazo A."/>
            <person name="Camacho A."/>
            <person name="Rodriguez-Valera F."/>
        </authorList>
    </citation>
    <scope>NUCLEOTIDE SEQUENCE</scope>
</reference>
<dbReference type="SUPFAM" id="SSF64182">
    <property type="entry name" value="DHH phosphoesterases"/>
    <property type="match status" value="1"/>
</dbReference>
<dbReference type="AlphaFoldDB" id="S5DJZ0"/>
<dbReference type="Pfam" id="PF02272">
    <property type="entry name" value="DHHA1"/>
    <property type="match status" value="1"/>
</dbReference>
<feature type="domain" description="DDH" evidence="1">
    <location>
        <begin position="14"/>
        <end position="150"/>
    </location>
</feature>
<dbReference type="PANTHER" id="PTHR47618:SF1">
    <property type="entry name" value="BIFUNCTIONAL OLIGORIBONUCLEASE AND PAP PHOSPHATASE NRNA"/>
    <property type="match status" value="1"/>
</dbReference>
<dbReference type="InterPro" id="IPR038763">
    <property type="entry name" value="DHH_sf"/>
</dbReference>
<proteinExistence type="predicted"/>
<evidence type="ECO:0000313" key="3">
    <source>
        <dbReference type="EMBL" id="AGQ19151.1"/>
    </source>
</evidence>